<dbReference type="EnsemblMetazoa" id="XM_044456819.1">
    <property type="protein sequence ID" value="XP_044312754.1"/>
    <property type="gene ID" value="LOC123037196"/>
</dbReference>
<evidence type="ECO:0000313" key="2">
    <source>
        <dbReference type="EnsemblMetazoa" id="XP_044312754.1"/>
    </source>
</evidence>
<dbReference type="Proteomes" id="UP001652680">
    <property type="component" value="Unassembled WGS sequence"/>
</dbReference>
<dbReference type="PROSITE" id="PS50878">
    <property type="entry name" value="RT_POL"/>
    <property type="match status" value="1"/>
</dbReference>
<sequence length="434" mass="48381">MWATGPTSSRRESIKGYVRAKLKDLWIFSCYFPPSWTLEEFSETIDSLAIDIRAHSPAIVAGDFNAWSTEWESASTNARGRVVTETRAGAQSIIDLTYLSASLAATATWEISETYTASDHSAIISTIRMRRTATPTITRGHYKENTLDIPSFRAALEGMELAENERALMAKVKEACDASSSAGSFHPKRKILKRKIKSSKRRCFLQLCDEAENDLWGKAYKVETRQAEAFGVPDHQIPPVTLQELVNIAQKHVPEHLASAYTKCLAQACFPERWKQQKLVLIPKPGKDKDEPSAYRPICLLDTAGKILESIVSARLGEAIEAAGGLSERQYGFRKARSTLDALEAVDRIARQAIEGKRWLGGNKQYCLVATLDIKNAFNSASWSRIMASLGMLNIPKYLQAIVSDYLSDRWLHYDTDEGPQRYKITGGCHKGPS</sequence>
<dbReference type="RefSeq" id="XP_044312754.1">
    <property type="nucleotide sequence ID" value="XM_044456819.1"/>
</dbReference>
<evidence type="ECO:0000259" key="1">
    <source>
        <dbReference type="PROSITE" id="PS50878"/>
    </source>
</evidence>
<dbReference type="InterPro" id="IPR000477">
    <property type="entry name" value="RT_dom"/>
</dbReference>
<dbReference type="CDD" id="cd01650">
    <property type="entry name" value="RT_nLTR_like"/>
    <property type="match status" value="1"/>
</dbReference>
<name>A0ABM5J1Q3_DRORH</name>
<dbReference type="Pfam" id="PF14529">
    <property type="entry name" value="Exo_endo_phos_2"/>
    <property type="match status" value="1"/>
</dbReference>
<proteinExistence type="predicted"/>
<dbReference type="InterPro" id="IPR005135">
    <property type="entry name" value="Endo/exonuclease/phosphatase"/>
</dbReference>
<organism evidence="2 3">
    <name type="scientific">Drosophila rhopaloa</name>
    <name type="common">Fruit fly</name>
    <dbReference type="NCBI Taxonomy" id="1041015"/>
    <lineage>
        <taxon>Eukaryota</taxon>
        <taxon>Metazoa</taxon>
        <taxon>Ecdysozoa</taxon>
        <taxon>Arthropoda</taxon>
        <taxon>Hexapoda</taxon>
        <taxon>Insecta</taxon>
        <taxon>Pterygota</taxon>
        <taxon>Neoptera</taxon>
        <taxon>Endopterygota</taxon>
        <taxon>Diptera</taxon>
        <taxon>Brachycera</taxon>
        <taxon>Muscomorpha</taxon>
        <taxon>Ephydroidea</taxon>
        <taxon>Drosophilidae</taxon>
        <taxon>Drosophila</taxon>
        <taxon>Sophophora</taxon>
    </lineage>
</organism>
<protein>
    <recommendedName>
        <fullName evidence="1">Reverse transcriptase domain-containing protein</fullName>
    </recommendedName>
</protein>
<dbReference type="Gene3D" id="3.60.10.10">
    <property type="entry name" value="Endonuclease/exonuclease/phosphatase"/>
    <property type="match status" value="1"/>
</dbReference>
<reference evidence="3" key="1">
    <citation type="journal article" date="2021" name="Elife">
        <title>Highly contiguous assemblies of 101 drosophilid genomes.</title>
        <authorList>
            <person name="Kim B.Y."/>
            <person name="Wang J.R."/>
            <person name="Miller D.E."/>
            <person name="Barmina O."/>
            <person name="Delaney E."/>
            <person name="Thompson A."/>
            <person name="Comeault A.A."/>
            <person name="Peede D."/>
            <person name="D'Agostino E.R."/>
            <person name="Pelaez J."/>
            <person name="Aguilar J.M."/>
            <person name="Haji D."/>
            <person name="Matsunaga T."/>
            <person name="Armstrong E.E."/>
            <person name="Zych M."/>
            <person name="Ogawa Y."/>
            <person name="Stamenkovic-Radak M."/>
            <person name="Jelic M."/>
            <person name="Veselinovic M.S."/>
            <person name="Tanaskovic M."/>
            <person name="Eric P."/>
            <person name="Gao J.J."/>
            <person name="Katoh T.K."/>
            <person name="Toda M.J."/>
            <person name="Watabe H."/>
            <person name="Watada M."/>
            <person name="Davis J.S."/>
            <person name="Moyle L.C."/>
            <person name="Manoli G."/>
            <person name="Bertolini E."/>
            <person name="Kostal V."/>
            <person name="Hawley R.S."/>
            <person name="Takahashi A."/>
            <person name="Jones C.D."/>
            <person name="Price D.K."/>
            <person name="Whiteman N."/>
            <person name="Kopp A."/>
            <person name="Matute D.R."/>
            <person name="Petrov D.A."/>
        </authorList>
    </citation>
    <scope>NUCLEOTIDE SEQUENCE [LARGE SCALE GENOMIC DNA]</scope>
</reference>
<evidence type="ECO:0000313" key="3">
    <source>
        <dbReference type="Proteomes" id="UP001652680"/>
    </source>
</evidence>
<keyword evidence="3" id="KW-1185">Reference proteome</keyword>
<reference evidence="2" key="2">
    <citation type="submission" date="2025-05" db="UniProtKB">
        <authorList>
            <consortium name="EnsemblMetazoa"/>
        </authorList>
    </citation>
    <scope>IDENTIFICATION</scope>
</reference>
<dbReference type="SUPFAM" id="SSF56219">
    <property type="entry name" value="DNase I-like"/>
    <property type="match status" value="1"/>
</dbReference>
<accession>A0ABM5J1Q3</accession>
<dbReference type="InterPro" id="IPR036691">
    <property type="entry name" value="Endo/exonu/phosph_ase_sf"/>
</dbReference>
<feature type="domain" description="Reverse transcriptase" evidence="1">
    <location>
        <begin position="263"/>
        <end position="434"/>
    </location>
</feature>
<dbReference type="Pfam" id="PF00078">
    <property type="entry name" value="RVT_1"/>
    <property type="match status" value="1"/>
</dbReference>
<dbReference type="PANTHER" id="PTHR19446">
    <property type="entry name" value="REVERSE TRANSCRIPTASES"/>
    <property type="match status" value="1"/>
</dbReference>
<dbReference type="GeneID" id="123037196"/>